<gene>
    <name evidence="2" type="ORF">TRIUR3_10196</name>
    <name evidence="3" type="ORF">TRIUR3_10199</name>
    <name evidence="1" type="ORF">TRIUR3_22009</name>
</gene>
<proteinExistence type="predicted"/>
<dbReference type="EMBL" id="KD061781">
    <property type="protein sequence ID" value="EMS63980.1"/>
    <property type="molecule type" value="Genomic_DNA"/>
</dbReference>
<reference evidence="3" key="1">
    <citation type="journal article" date="2013" name="Nature">
        <title>Draft genome of the wheat A-genome progenitor Triticum urartu.</title>
        <authorList>
            <person name="Ling H.Q."/>
            <person name="Zhao S."/>
            <person name="Liu D."/>
            <person name="Wang J."/>
            <person name="Sun H."/>
            <person name="Zhang C."/>
            <person name="Fan H."/>
            <person name="Li D."/>
            <person name="Dong L."/>
            <person name="Tao Y."/>
            <person name="Gao C."/>
            <person name="Wu H."/>
            <person name="Li Y."/>
            <person name="Cui Y."/>
            <person name="Guo X."/>
            <person name="Zheng S."/>
            <person name="Wang B."/>
            <person name="Yu K."/>
            <person name="Liang Q."/>
            <person name="Yang W."/>
            <person name="Lou X."/>
            <person name="Chen J."/>
            <person name="Feng M."/>
            <person name="Jian J."/>
            <person name="Zhang X."/>
            <person name="Luo G."/>
            <person name="Jiang Y."/>
            <person name="Liu J."/>
            <person name="Wang Z."/>
            <person name="Sha Y."/>
            <person name="Zhang B."/>
            <person name="Wu H."/>
            <person name="Tang D."/>
            <person name="Shen Q."/>
            <person name="Xue P."/>
            <person name="Zou S."/>
            <person name="Wang X."/>
            <person name="Liu X."/>
            <person name="Wang F."/>
            <person name="Yang Y."/>
            <person name="An X."/>
            <person name="Dong Z."/>
            <person name="Zhang K."/>
            <person name="Zhang X."/>
            <person name="Luo M.C."/>
            <person name="Dvorak J."/>
            <person name="Tong Y."/>
            <person name="Wang J."/>
            <person name="Yang H."/>
            <person name="Li Z."/>
            <person name="Wang D."/>
            <person name="Zhang A."/>
            <person name="Wang J."/>
        </authorList>
    </citation>
    <scope>NUCLEOTIDE SEQUENCE</scope>
</reference>
<dbReference type="EMBL" id="KD061781">
    <property type="protein sequence ID" value="EMS63977.1"/>
    <property type="molecule type" value="Genomic_DNA"/>
</dbReference>
<evidence type="ECO:0000313" key="3">
    <source>
        <dbReference type="EMBL" id="EMS63980.1"/>
    </source>
</evidence>
<organism evidence="3">
    <name type="scientific">Triticum urartu</name>
    <name type="common">Red wild einkorn</name>
    <name type="synonym">Crithodium urartu</name>
    <dbReference type="NCBI Taxonomy" id="4572"/>
    <lineage>
        <taxon>Eukaryota</taxon>
        <taxon>Viridiplantae</taxon>
        <taxon>Streptophyta</taxon>
        <taxon>Embryophyta</taxon>
        <taxon>Tracheophyta</taxon>
        <taxon>Spermatophyta</taxon>
        <taxon>Magnoliopsida</taxon>
        <taxon>Liliopsida</taxon>
        <taxon>Poales</taxon>
        <taxon>Poaceae</taxon>
        <taxon>BOP clade</taxon>
        <taxon>Pooideae</taxon>
        <taxon>Triticodae</taxon>
        <taxon>Triticeae</taxon>
        <taxon>Triticinae</taxon>
        <taxon>Triticum</taxon>
    </lineage>
</organism>
<evidence type="ECO:0000313" key="2">
    <source>
        <dbReference type="EMBL" id="EMS63977.1"/>
    </source>
</evidence>
<dbReference type="AlphaFoldDB" id="M8AGH7"/>
<accession>M8AGH7</accession>
<evidence type="ECO:0000313" key="1">
    <source>
        <dbReference type="EMBL" id="EMS35672.1"/>
    </source>
</evidence>
<sequence length="53" mass="6137">MLCLLQEVVSPFHCTRKLCTEVLDTQRPPIYFSSFVPCRSELAIFSSDMQVNR</sequence>
<protein>
    <submittedName>
        <fullName evidence="3">Uncharacterized protein</fullName>
    </submittedName>
</protein>
<name>M8AGH7_TRIUA</name>
<dbReference type="EMBL" id="KD498776">
    <property type="protein sequence ID" value="EMS35672.1"/>
    <property type="molecule type" value="Genomic_DNA"/>
</dbReference>